<dbReference type="InterPro" id="IPR012910">
    <property type="entry name" value="Plug_dom"/>
</dbReference>
<organism evidence="5 6">
    <name type="scientific">Methylogaea oryzae</name>
    <dbReference type="NCBI Taxonomy" id="1295382"/>
    <lineage>
        <taxon>Bacteria</taxon>
        <taxon>Pseudomonadati</taxon>
        <taxon>Pseudomonadota</taxon>
        <taxon>Gammaproteobacteria</taxon>
        <taxon>Methylococcales</taxon>
        <taxon>Methylococcaceae</taxon>
        <taxon>Methylogaea</taxon>
    </lineage>
</organism>
<evidence type="ECO:0000256" key="1">
    <source>
        <dbReference type="PROSITE-ProRule" id="PRU01360"/>
    </source>
</evidence>
<dbReference type="InterPro" id="IPR039426">
    <property type="entry name" value="TonB-dep_rcpt-like"/>
</dbReference>
<evidence type="ECO:0000259" key="4">
    <source>
        <dbReference type="Pfam" id="PF07715"/>
    </source>
</evidence>
<dbReference type="PROSITE" id="PS52016">
    <property type="entry name" value="TONB_DEPENDENT_REC_3"/>
    <property type="match status" value="1"/>
</dbReference>
<evidence type="ECO:0000256" key="2">
    <source>
        <dbReference type="RuleBase" id="RU003357"/>
    </source>
</evidence>
<keyword evidence="1 2" id="KW-0472">Membrane</keyword>
<comment type="similarity">
    <text evidence="1 2">Belongs to the TonB-dependent receptor family.</text>
</comment>
<gene>
    <name evidence="5" type="ORF">MoryE10_33500</name>
</gene>
<feature type="domain" description="TonB-dependent receptor-like beta-barrel" evidence="3">
    <location>
        <begin position="230"/>
        <end position="767"/>
    </location>
</feature>
<keyword evidence="1" id="KW-1134">Transmembrane beta strand</keyword>
<dbReference type="GO" id="GO:0009279">
    <property type="term" value="C:cell outer membrane"/>
    <property type="evidence" value="ECO:0007669"/>
    <property type="project" value="UniProtKB-SubCell"/>
</dbReference>
<keyword evidence="6" id="KW-1185">Reference proteome</keyword>
<accession>A0A8D4VT09</accession>
<dbReference type="EMBL" id="AP019782">
    <property type="protein sequence ID" value="BBL72744.1"/>
    <property type="molecule type" value="Genomic_DNA"/>
</dbReference>
<feature type="domain" description="TonB-dependent receptor plug" evidence="4">
    <location>
        <begin position="33"/>
        <end position="146"/>
    </location>
</feature>
<keyword evidence="1" id="KW-0813">Transport</keyword>
<dbReference type="PANTHER" id="PTHR30069">
    <property type="entry name" value="TONB-DEPENDENT OUTER MEMBRANE RECEPTOR"/>
    <property type="match status" value="1"/>
</dbReference>
<evidence type="ECO:0000313" key="6">
    <source>
        <dbReference type="Proteomes" id="UP000824988"/>
    </source>
</evidence>
<dbReference type="GO" id="GO:0015344">
    <property type="term" value="F:siderophore uptake transmembrane transporter activity"/>
    <property type="evidence" value="ECO:0007669"/>
    <property type="project" value="TreeGrafter"/>
</dbReference>
<reference evidence="5" key="1">
    <citation type="submission" date="2019-06" db="EMBL/GenBank/DDBJ databases">
        <title>Complete genome sequence of Methylogaea oryzae strain JCM16910.</title>
        <authorList>
            <person name="Asakawa S."/>
        </authorList>
    </citation>
    <scope>NUCLEOTIDE SEQUENCE</scope>
    <source>
        <strain evidence="5">E10</strain>
    </source>
</reference>
<keyword evidence="1" id="KW-0812">Transmembrane</keyword>
<dbReference type="Proteomes" id="UP000824988">
    <property type="component" value="Chromosome"/>
</dbReference>
<dbReference type="KEGG" id="moz:MoryE10_33500"/>
<comment type="subcellular location">
    <subcellularLocation>
        <location evidence="1">Cell outer membrane</location>
        <topology evidence="1">Multi-pass membrane protein</topology>
    </subcellularLocation>
</comment>
<evidence type="ECO:0000313" key="5">
    <source>
        <dbReference type="EMBL" id="BBL72744.1"/>
    </source>
</evidence>
<name>A0A8D4VT09_9GAMM</name>
<proteinExistence type="inferred from homology"/>
<dbReference type="Pfam" id="PF00593">
    <property type="entry name" value="TonB_dep_Rec_b-barrel"/>
    <property type="match status" value="1"/>
</dbReference>
<dbReference type="AlphaFoldDB" id="A0A8D4VT09"/>
<evidence type="ECO:0000259" key="3">
    <source>
        <dbReference type="Pfam" id="PF00593"/>
    </source>
</evidence>
<keyword evidence="2" id="KW-0798">TonB box</keyword>
<dbReference type="Pfam" id="PF07715">
    <property type="entry name" value="Plug"/>
    <property type="match status" value="1"/>
</dbReference>
<dbReference type="GO" id="GO:0044718">
    <property type="term" value="P:siderophore transmembrane transport"/>
    <property type="evidence" value="ECO:0007669"/>
    <property type="project" value="TreeGrafter"/>
</dbReference>
<sequence length="831" mass="90273">MAAEPKNDNAISNELETVEVVETTPLDGLNQSKDKIPAPVQTASEQDIAKTNAVNVTDFMNRSMGSVYINDTQGNGFQPDVNYRGFTASPLLGTPQGLSVYMDGVRLNQPFGDVVSWDLIPKSAIKSMSMMPGSNPLFGRNTLGGALSIETKDGKSNPGTSVQGLGGAYGRHAFEFEHGGFNDKGLNWFITGNYFGEQGWRQNSPSTVRQIFGKAGWEGERSEIKFTTAFNDNGLYGNGLQDVRLLEQDYTSIYTKPDITDNRSLFLNLEGKHQLNDNIVLTGNTYYRNIKTGTYNGDVNQGSLDQAVYSLTAAEKALLSRNGYGYPAYDMNGTNTPFPYLKCVAQALSGANGEPGEKCNGLINRTTTQQQNWGASGQAIINDTLFGKENQFLFGGSYDQSVMNFKQSTQLGYLNADHSITGLPNYADGVTGGNVNGVPFDNRVSLGGDTVTWSFFTSDTLSLTKDLHITASGRYNYTSLSNKDQITAEGGESLTGKHHFDRFNPAVGLTYNPIKEIGFYAGYNEGTRAPTSIELGCANPDVPCKLPNSMAGDPPLKQVITENWEAGFRGQLPEKIDWSVGYFHIENKNDLMFVADEQAGFGYFKNFGKTQRQGVEVSLDRKVDDWSVGANYTYLDATYQSNETVNGSGNSTNVNSVANAATRTNGTGGGYEGTIDIKPGNKIPLTPSHMFKTYVDYQFAKDWGTNVNIMGFSQSFARGNENNAHKADGQNYFGSGIVPGYVVVNYGLRFTPSAVKGLTVFGQVNNILDEHYYTGGQLGAAAFDANGNFSAPRSGGSYSGGADGTQYSVKQTTFYAPGAPRTWWLGMRYSF</sequence>
<dbReference type="InterPro" id="IPR000531">
    <property type="entry name" value="Beta-barrel_TonB"/>
</dbReference>
<protein>
    <submittedName>
        <fullName evidence="5">Membrane protein</fullName>
    </submittedName>
</protein>
<dbReference type="PANTHER" id="PTHR30069:SF39">
    <property type="entry name" value="BLL6183 PROTEIN"/>
    <property type="match status" value="1"/>
</dbReference>
<keyword evidence="1" id="KW-0998">Cell outer membrane</keyword>